<dbReference type="InterPro" id="IPR050090">
    <property type="entry name" value="Tyrosine_recombinase_XerCD"/>
</dbReference>
<keyword evidence="6" id="KW-1185">Reference proteome</keyword>
<dbReference type="InterPro" id="IPR013762">
    <property type="entry name" value="Integrase-like_cat_sf"/>
</dbReference>
<dbReference type="InterPro" id="IPR010998">
    <property type="entry name" value="Integrase_recombinase_N"/>
</dbReference>
<dbReference type="Gene3D" id="1.10.443.10">
    <property type="entry name" value="Intergrase catalytic core"/>
    <property type="match status" value="1"/>
</dbReference>
<dbReference type="RefSeq" id="WP_146935902.1">
    <property type="nucleotide sequence ID" value="NZ_BJXW01000008.1"/>
</dbReference>
<dbReference type="PANTHER" id="PTHR30349:SF41">
    <property type="entry name" value="INTEGRASE_RECOMBINASE PROTEIN MJ0367-RELATED"/>
    <property type="match status" value="1"/>
</dbReference>
<proteinExistence type="inferred from homology"/>
<dbReference type="GO" id="GO:0015074">
    <property type="term" value="P:DNA integration"/>
    <property type="evidence" value="ECO:0007669"/>
    <property type="project" value="InterPro"/>
</dbReference>
<evidence type="ECO:0000256" key="1">
    <source>
        <dbReference type="ARBA" id="ARBA00008857"/>
    </source>
</evidence>
<dbReference type="Pfam" id="PF00589">
    <property type="entry name" value="Phage_integrase"/>
    <property type="match status" value="1"/>
</dbReference>
<accession>A0A511UVC1</accession>
<sequence length="379" mass="45069">MKDLSLNKTSQLNKLNSLQISKIVDSMLDKSLYSHMLDIIDETENFNHFNDLEMIYLFVHEEKDQDERKNRTVDTKREYFRELLWIYHLFIHQGKEIGYEPRSLDIYTVFKQLQRQHIRKFQDWLKSVPLGKGGKTYSVATISRKTVIFKAFLKFLYDRDYIRDPLHQTFKSAQVHMRDRPNRDLYTDEAIQLLSYYESHPIIYGFLAVLLTTGARIREIAQARMCDLTYESEGYWLEVIGKGKERRELFIFPNVFTAIKRFRRRRGLDTVVDKNDRSPIFVTARHNAYSYKYLSKYLSNALQNADLPFIQDEKRSITPHSLRHGFAIISADQGADIYRIMQALGHKKIDTTMIYLEKYQRRKNHVAHTWKQSSVIKNI</sequence>
<dbReference type="GO" id="GO:0006310">
    <property type="term" value="P:DNA recombination"/>
    <property type="evidence" value="ECO:0007669"/>
    <property type="project" value="UniProtKB-KW"/>
</dbReference>
<dbReference type="OrthoDB" id="2445040at2"/>
<dbReference type="InterPro" id="IPR011010">
    <property type="entry name" value="DNA_brk_join_enz"/>
</dbReference>
<evidence type="ECO:0000313" key="6">
    <source>
        <dbReference type="Proteomes" id="UP000321491"/>
    </source>
</evidence>
<keyword evidence="3" id="KW-0233">DNA recombination</keyword>
<gene>
    <name evidence="5" type="ORF">CQU01_07870</name>
</gene>
<comment type="similarity">
    <text evidence="1">Belongs to the 'phage' integrase family.</text>
</comment>
<dbReference type="InterPro" id="IPR002104">
    <property type="entry name" value="Integrase_catalytic"/>
</dbReference>
<evidence type="ECO:0000256" key="3">
    <source>
        <dbReference type="ARBA" id="ARBA00023172"/>
    </source>
</evidence>
<feature type="domain" description="Tyr recombinase" evidence="4">
    <location>
        <begin position="180"/>
        <end position="371"/>
    </location>
</feature>
<dbReference type="Gene3D" id="1.10.150.130">
    <property type="match status" value="1"/>
</dbReference>
<dbReference type="SUPFAM" id="SSF56349">
    <property type="entry name" value="DNA breaking-rejoining enzymes"/>
    <property type="match status" value="1"/>
</dbReference>
<name>A0A511UVC1_9BACI</name>
<reference evidence="5 6" key="1">
    <citation type="submission" date="2019-07" db="EMBL/GenBank/DDBJ databases">
        <title>Whole genome shotgun sequence of Cerasibacillus quisquiliarum NBRC 102429.</title>
        <authorList>
            <person name="Hosoyama A."/>
            <person name="Uohara A."/>
            <person name="Ohji S."/>
            <person name="Ichikawa N."/>
        </authorList>
    </citation>
    <scope>NUCLEOTIDE SEQUENCE [LARGE SCALE GENOMIC DNA]</scope>
    <source>
        <strain evidence="5 6">NBRC 102429</strain>
    </source>
</reference>
<evidence type="ECO:0000256" key="2">
    <source>
        <dbReference type="ARBA" id="ARBA00023125"/>
    </source>
</evidence>
<dbReference type="GO" id="GO:0003677">
    <property type="term" value="F:DNA binding"/>
    <property type="evidence" value="ECO:0007669"/>
    <property type="project" value="UniProtKB-KW"/>
</dbReference>
<protein>
    <recommendedName>
        <fullName evidence="4">Tyr recombinase domain-containing protein</fullName>
    </recommendedName>
</protein>
<comment type="caution">
    <text evidence="5">The sequence shown here is derived from an EMBL/GenBank/DDBJ whole genome shotgun (WGS) entry which is preliminary data.</text>
</comment>
<evidence type="ECO:0000313" key="5">
    <source>
        <dbReference type="EMBL" id="GEN30549.1"/>
    </source>
</evidence>
<dbReference type="AlphaFoldDB" id="A0A511UVC1"/>
<dbReference type="Proteomes" id="UP000321491">
    <property type="component" value="Unassembled WGS sequence"/>
</dbReference>
<evidence type="ECO:0000259" key="4">
    <source>
        <dbReference type="PROSITE" id="PS51898"/>
    </source>
</evidence>
<dbReference type="PANTHER" id="PTHR30349">
    <property type="entry name" value="PHAGE INTEGRASE-RELATED"/>
    <property type="match status" value="1"/>
</dbReference>
<organism evidence="5 6">
    <name type="scientific">Cerasibacillus quisquiliarum</name>
    <dbReference type="NCBI Taxonomy" id="227865"/>
    <lineage>
        <taxon>Bacteria</taxon>
        <taxon>Bacillati</taxon>
        <taxon>Bacillota</taxon>
        <taxon>Bacilli</taxon>
        <taxon>Bacillales</taxon>
        <taxon>Bacillaceae</taxon>
        <taxon>Cerasibacillus</taxon>
    </lineage>
</organism>
<dbReference type="EMBL" id="BJXW01000008">
    <property type="protein sequence ID" value="GEN30549.1"/>
    <property type="molecule type" value="Genomic_DNA"/>
</dbReference>
<keyword evidence="2" id="KW-0238">DNA-binding</keyword>
<dbReference type="CDD" id="cd00397">
    <property type="entry name" value="DNA_BRE_C"/>
    <property type="match status" value="1"/>
</dbReference>
<dbReference type="PROSITE" id="PS51898">
    <property type="entry name" value="TYR_RECOMBINASE"/>
    <property type="match status" value="1"/>
</dbReference>